<proteinExistence type="predicted"/>
<gene>
    <name evidence="1" type="ORF">PCLFYP37_02924</name>
</gene>
<sequence length="124" mass="13534">MDLQEFVSETIKAIISGTRDAQEFAAKNDACVNPYEFGTRTPEHVIDMGDGTLSIVQPISFDLCIEDTSSKKGKAGIQVVSGKYESESKATNRVKFSIAVSLPRMKPNFDASNPEIGVSKSRMK</sequence>
<accession>A0A6N3EWP5</accession>
<dbReference type="AlphaFoldDB" id="A0A6N3EWP5"/>
<dbReference type="EMBL" id="CACRUT010000016">
    <property type="protein sequence ID" value="VYU44528.1"/>
    <property type="molecule type" value="Genomic_DNA"/>
</dbReference>
<evidence type="ECO:0000313" key="1">
    <source>
        <dbReference type="EMBL" id="VYU44528.1"/>
    </source>
</evidence>
<organism evidence="1">
    <name type="scientific">Paraprevotella clara</name>
    <dbReference type="NCBI Taxonomy" id="454154"/>
    <lineage>
        <taxon>Bacteria</taxon>
        <taxon>Pseudomonadati</taxon>
        <taxon>Bacteroidota</taxon>
        <taxon>Bacteroidia</taxon>
        <taxon>Bacteroidales</taxon>
        <taxon>Prevotellaceae</taxon>
        <taxon>Paraprevotella</taxon>
    </lineage>
</organism>
<reference evidence="1" key="1">
    <citation type="submission" date="2019-11" db="EMBL/GenBank/DDBJ databases">
        <authorList>
            <person name="Feng L."/>
        </authorList>
    </citation>
    <scope>NUCLEOTIDE SEQUENCE</scope>
    <source>
        <strain evidence="1">PclaraLFYP37</strain>
    </source>
</reference>
<name>A0A6N3EWP5_9BACT</name>
<protein>
    <submittedName>
        <fullName evidence="1">Uncharacterized protein</fullName>
    </submittedName>
</protein>
<dbReference type="RefSeq" id="WP_412443280.1">
    <property type="nucleotide sequence ID" value="NZ_CACRUT010000016.1"/>
</dbReference>